<keyword evidence="1" id="KW-0175">Coiled coil</keyword>
<protein>
    <submittedName>
        <fullName evidence="3">Uncharacterized protein</fullName>
    </submittedName>
</protein>
<dbReference type="Proteomes" id="UP000799421">
    <property type="component" value="Unassembled WGS sequence"/>
</dbReference>
<feature type="coiled-coil region" evidence="1">
    <location>
        <begin position="160"/>
        <end position="187"/>
    </location>
</feature>
<gene>
    <name evidence="3" type="ORF">K470DRAFT_296020</name>
</gene>
<accession>A0A6A7BV06</accession>
<sequence>MQLQRDLEGQKKKNEEIAVSHKELLPENGRQRENRDKVARCSDEDNKFTEERCEAKDRFQRIAAEMTESRCLLALNEASEAEKADAVEKLSECKRLADPVAAAEQTASDIRPRLADQQERNAKFETSGKRLAAGNKQLEEGKYRAIAQVTTARSGNLEVITQLRIKADTLEARVQDTARELDTARADLRVRDNTIAHLNLRK</sequence>
<evidence type="ECO:0000256" key="1">
    <source>
        <dbReference type="SAM" id="Coils"/>
    </source>
</evidence>
<name>A0A6A7BV06_9PEZI</name>
<evidence type="ECO:0000313" key="4">
    <source>
        <dbReference type="Proteomes" id="UP000799421"/>
    </source>
</evidence>
<evidence type="ECO:0000256" key="2">
    <source>
        <dbReference type="SAM" id="MobiDB-lite"/>
    </source>
</evidence>
<dbReference type="EMBL" id="MU006000">
    <property type="protein sequence ID" value="KAF2858912.1"/>
    <property type="molecule type" value="Genomic_DNA"/>
</dbReference>
<dbReference type="AlphaFoldDB" id="A0A6A7BV06"/>
<evidence type="ECO:0000313" key="3">
    <source>
        <dbReference type="EMBL" id="KAF2858912.1"/>
    </source>
</evidence>
<feature type="region of interest" description="Disordered" evidence="2">
    <location>
        <begin position="1"/>
        <end position="47"/>
    </location>
</feature>
<organism evidence="3 4">
    <name type="scientific">Piedraia hortae CBS 480.64</name>
    <dbReference type="NCBI Taxonomy" id="1314780"/>
    <lineage>
        <taxon>Eukaryota</taxon>
        <taxon>Fungi</taxon>
        <taxon>Dikarya</taxon>
        <taxon>Ascomycota</taxon>
        <taxon>Pezizomycotina</taxon>
        <taxon>Dothideomycetes</taxon>
        <taxon>Dothideomycetidae</taxon>
        <taxon>Capnodiales</taxon>
        <taxon>Piedraiaceae</taxon>
        <taxon>Piedraia</taxon>
    </lineage>
</organism>
<keyword evidence="4" id="KW-1185">Reference proteome</keyword>
<reference evidence="3" key="1">
    <citation type="journal article" date="2020" name="Stud. Mycol.">
        <title>101 Dothideomycetes genomes: a test case for predicting lifestyles and emergence of pathogens.</title>
        <authorList>
            <person name="Haridas S."/>
            <person name="Albert R."/>
            <person name="Binder M."/>
            <person name="Bloem J."/>
            <person name="Labutti K."/>
            <person name="Salamov A."/>
            <person name="Andreopoulos B."/>
            <person name="Baker S."/>
            <person name="Barry K."/>
            <person name="Bills G."/>
            <person name="Bluhm B."/>
            <person name="Cannon C."/>
            <person name="Castanera R."/>
            <person name="Culley D."/>
            <person name="Daum C."/>
            <person name="Ezra D."/>
            <person name="Gonzalez J."/>
            <person name="Henrissat B."/>
            <person name="Kuo A."/>
            <person name="Liang C."/>
            <person name="Lipzen A."/>
            <person name="Lutzoni F."/>
            <person name="Magnuson J."/>
            <person name="Mondo S."/>
            <person name="Nolan M."/>
            <person name="Ohm R."/>
            <person name="Pangilinan J."/>
            <person name="Park H.-J."/>
            <person name="Ramirez L."/>
            <person name="Alfaro M."/>
            <person name="Sun H."/>
            <person name="Tritt A."/>
            <person name="Yoshinaga Y."/>
            <person name="Zwiers L.-H."/>
            <person name="Turgeon B."/>
            <person name="Goodwin S."/>
            <person name="Spatafora J."/>
            <person name="Crous P."/>
            <person name="Grigoriev I."/>
        </authorList>
    </citation>
    <scope>NUCLEOTIDE SEQUENCE</scope>
    <source>
        <strain evidence="3">CBS 480.64</strain>
    </source>
</reference>
<proteinExistence type="predicted"/>